<reference evidence="1 2" key="1">
    <citation type="submission" date="2014-07" db="EMBL/GenBank/DDBJ databases">
        <title>Methanogenic archaea and the global carbon cycle.</title>
        <authorList>
            <person name="Henriksen J.R."/>
            <person name="Luke J."/>
            <person name="Reinhart S."/>
            <person name="Benedict M.N."/>
            <person name="Youngblut N.D."/>
            <person name="Metcalf M.E."/>
            <person name="Whitaker R.J."/>
            <person name="Metcalf W.W."/>
        </authorList>
    </citation>
    <scope>NUCLEOTIDE SEQUENCE [LARGE SCALE GENOMIC DNA]</scope>
    <source>
        <strain evidence="1 2">WWM610</strain>
    </source>
</reference>
<gene>
    <name evidence="1" type="ORF">MSMAW_1405</name>
</gene>
<dbReference type="HOGENOM" id="CLU_1387602_0_0_2"/>
<dbReference type="RefSeq" id="WP_048047486.1">
    <property type="nucleotide sequence ID" value="NZ_CP009509.1"/>
</dbReference>
<protein>
    <submittedName>
        <fullName evidence="1">Uncharacterized protein</fullName>
    </submittedName>
</protein>
<dbReference type="EMBL" id="CP009509">
    <property type="protein sequence ID" value="AKB40396.1"/>
    <property type="molecule type" value="Genomic_DNA"/>
</dbReference>
<organism evidence="1 2">
    <name type="scientific">Methanosarcina mazei WWM610</name>
    <dbReference type="NCBI Taxonomy" id="1434117"/>
    <lineage>
        <taxon>Archaea</taxon>
        <taxon>Methanobacteriati</taxon>
        <taxon>Methanobacteriota</taxon>
        <taxon>Stenosarchaea group</taxon>
        <taxon>Methanomicrobia</taxon>
        <taxon>Methanosarcinales</taxon>
        <taxon>Methanosarcinaceae</taxon>
        <taxon>Methanosarcina</taxon>
    </lineage>
</organism>
<dbReference type="PATRIC" id="fig|1434117.4.peg.1787"/>
<name>A0A0E3LF98_METMZ</name>
<sequence length="196" mass="22794">MLPEIASYIFKTATTIYLDKIKMKEEQPNVSFAYINGSYKIELYEGHENVLLKLKILFKNNGKSPTSVTDIVANLKYRDEFLQYLENINPIVRSKRLDNPIPLEIGPGVAKQEEFHFEFENVYTKYLDRILVPVSPIELCEMLEDKTKWPKPSDLPLNVTIIGETLTQIITTNWWIYNEDQEESKIIGGTLDFRKT</sequence>
<accession>A0A0E3LF98</accession>
<evidence type="ECO:0000313" key="2">
    <source>
        <dbReference type="Proteomes" id="UP000033058"/>
    </source>
</evidence>
<dbReference type="AlphaFoldDB" id="A0A0E3LF98"/>
<evidence type="ECO:0000313" key="1">
    <source>
        <dbReference type="EMBL" id="AKB40396.1"/>
    </source>
</evidence>
<dbReference type="GeneID" id="24851100"/>
<dbReference type="Proteomes" id="UP000033058">
    <property type="component" value="Chromosome"/>
</dbReference>
<proteinExistence type="predicted"/>